<organism evidence="2 3">
    <name type="scientific">Pochonia chlamydosporia 170</name>
    <dbReference type="NCBI Taxonomy" id="1380566"/>
    <lineage>
        <taxon>Eukaryota</taxon>
        <taxon>Fungi</taxon>
        <taxon>Dikarya</taxon>
        <taxon>Ascomycota</taxon>
        <taxon>Pezizomycotina</taxon>
        <taxon>Sordariomycetes</taxon>
        <taxon>Hypocreomycetidae</taxon>
        <taxon>Hypocreales</taxon>
        <taxon>Clavicipitaceae</taxon>
        <taxon>Pochonia</taxon>
    </lineage>
</organism>
<feature type="transmembrane region" description="Helical" evidence="1">
    <location>
        <begin position="201"/>
        <end position="222"/>
    </location>
</feature>
<name>A0A179EX62_METCM</name>
<keyword evidence="3" id="KW-1185">Reference proteome</keyword>
<feature type="transmembrane region" description="Helical" evidence="1">
    <location>
        <begin position="155"/>
        <end position="180"/>
    </location>
</feature>
<dbReference type="STRING" id="1380566.A0A179EX62"/>
<keyword evidence="1" id="KW-0812">Transmembrane</keyword>
<evidence type="ECO:0000313" key="3">
    <source>
        <dbReference type="Proteomes" id="UP000078397"/>
    </source>
</evidence>
<sequence>MVASPGTATPPFLESVWGNICIIGFNNVLVGLLVFAITGECSVLLLVPIVTSAACSLAMGLDYYQAAYDHPARIDVALEVFKSLAWLIQEAGLPFYSYALVTRILRGHKRVVFLVLFWAIMVVVTITKALMIVYSCQYHLHSQIFSAAFDRHVHVGYYVAIALVECVGAWFLLRNFYAGLQLSRSSPLRDSKFYRHLIRSTEFRVVMMIAFFGICRTVTYSFRSSFRSFEGWHNIAGQLDLLVGTLLDLFPFVLFIDILASRLVFAQESITRCNNLRVSNSDASVD</sequence>
<dbReference type="EMBL" id="LSBJ02000023">
    <property type="protein sequence ID" value="OAQ57758.1"/>
    <property type="molecule type" value="Genomic_DNA"/>
</dbReference>
<feature type="transmembrane region" description="Helical" evidence="1">
    <location>
        <begin position="113"/>
        <end position="135"/>
    </location>
</feature>
<evidence type="ECO:0000256" key="1">
    <source>
        <dbReference type="SAM" id="Phobius"/>
    </source>
</evidence>
<evidence type="ECO:0000313" key="2">
    <source>
        <dbReference type="EMBL" id="OAQ57758.1"/>
    </source>
</evidence>
<dbReference type="AlphaFoldDB" id="A0A179EX62"/>
<dbReference type="Proteomes" id="UP000078397">
    <property type="component" value="Unassembled WGS sequence"/>
</dbReference>
<keyword evidence="1" id="KW-1133">Transmembrane helix</keyword>
<accession>A0A179EX62</accession>
<dbReference type="KEGG" id="pchm:VFPPC_12384"/>
<feature type="transmembrane region" description="Helical" evidence="1">
    <location>
        <begin position="84"/>
        <end position="101"/>
    </location>
</feature>
<keyword evidence="1" id="KW-0472">Membrane</keyword>
<reference evidence="2 3" key="1">
    <citation type="journal article" date="2016" name="PLoS Pathog.">
        <title>Biosynthesis of antibiotic leucinostatins in bio-control fungus Purpureocillium lilacinum and their inhibition on phytophthora revealed by genome mining.</title>
        <authorList>
            <person name="Wang G."/>
            <person name="Liu Z."/>
            <person name="Lin R."/>
            <person name="Li E."/>
            <person name="Mao Z."/>
            <person name="Ling J."/>
            <person name="Yang Y."/>
            <person name="Yin W.B."/>
            <person name="Xie B."/>
        </authorList>
    </citation>
    <scope>NUCLEOTIDE SEQUENCE [LARGE SCALE GENOMIC DNA]</scope>
    <source>
        <strain evidence="2">170</strain>
    </source>
</reference>
<feature type="transmembrane region" description="Helical" evidence="1">
    <location>
        <begin position="43"/>
        <end position="64"/>
    </location>
</feature>
<feature type="transmembrane region" description="Helical" evidence="1">
    <location>
        <begin position="242"/>
        <end position="265"/>
    </location>
</feature>
<dbReference type="RefSeq" id="XP_018136040.1">
    <property type="nucleotide sequence ID" value="XM_018290284.1"/>
</dbReference>
<comment type="caution">
    <text evidence="2">The sequence shown here is derived from an EMBL/GenBank/DDBJ whole genome shotgun (WGS) entry which is preliminary data.</text>
</comment>
<proteinExistence type="predicted"/>
<gene>
    <name evidence="2" type="ORF">VFPPC_12384</name>
</gene>
<protein>
    <submittedName>
        <fullName evidence="2">Uncharacterized protein</fullName>
    </submittedName>
</protein>
<dbReference type="GeneID" id="28854278"/>
<feature type="transmembrane region" description="Helical" evidence="1">
    <location>
        <begin position="16"/>
        <end position="36"/>
    </location>
</feature>
<dbReference type="OrthoDB" id="5306317at2759"/>